<name>A0A8H5D9U1_9AGAR</name>
<evidence type="ECO:0000256" key="1">
    <source>
        <dbReference type="SAM" id="MobiDB-lite"/>
    </source>
</evidence>
<feature type="region of interest" description="Disordered" evidence="1">
    <location>
        <begin position="151"/>
        <end position="177"/>
    </location>
</feature>
<gene>
    <name evidence="2" type="ORF">D9758_006038</name>
</gene>
<accession>A0A8H5D9U1</accession>
<dbReference type="OrthoDB" id="3193718at2759"/>
<keyword evidence="3" id="KW-1185">Reference proteome</keyword>
<evidence type="ECO:0000313" key="3">
    <source>
        <dbReference type="Proteomes" id="UP000559256"/>
    </source>
</evidence>
<reference evidence="2 3" key="1">
    <citation type="journal article" date="2020" name="ISME J.">
        <title>Uncovering the hidden diversity of litter-decomposition mechanisms in mushroom-forming fungi.</title>
        <authorList>
            <person name="Floudas D."/>
            <person name="Bentzer J."/>
            <person name="Ahren D."/>
            <person name="Johansson T."/>
            <person name="Persson P."/>
            <person name="Tunlid A."/>
        </authorList>
    </citation>
    <scope>NUCLEOTIDE SEQUENCE [LARGE SCALE GENOMIC DNA]</scope>
    <source>
        <strain evidence="2 3">CBS 291.85</strain>
    </source>
</reference>
<evidence type="ECO:0000313" key="2">
    <source>
        <dbReference type="EMBL" id="KAF5355328.1"/>
    </source>
</evidence>
<organism evidence="2 3">
    <name type="scientific">Tetrapyrgos nigripes</name>
    <dbReference type="NCBI Taxonomy" id="182062"/>
    <lineage>
        <taxon>Eukaryota</taxon>
        <taxon>Fungi</taxon>
        <taxon>Dikarya</taxon>
        <taxon>Basidiomycota</taxon>
        <taxon>Agaricomycotina</taxon>
        <taxon>Agaricomycetes</taxon>
        <taxon>Agaricomycetidae</taxon>
        <taxon>Agaricales</taxon>
        <taxon>Marasmiineae</taxon>
        <taxon>Marasmiaceae</taxon>
        <taxon>Tetrapyrgos</taxon>
    </lineage>
</organism>
<proteinExistence type="predicted"/>
<protein>
    <submittedName>
        <fullName evidence="2">Uncharacterized protein</fullName>
    </submittedName>
</protein>
<dbReference type="Proteomes" id="UP000559256">
    <property type="component" value="Unassembled WGS sequence"/>
</dbReference>
<dbReference type="AlphaFoldDB" id="A0A8H5D9U1"/>
<comment type="caution">
    <text evidence="2">The sequence shown here is derived from an EMBL/GenBank/DDBJ whole genome shotgun (WGS) entry which is preliminary data.</text>
</comment>
<dbReference type="EMBL" id="JAACJM010000057">
    <property type="protein sequence ID" value="KAF5355328.1"/>
    <property type="molecule type" value="Genomic_DNA"/>
</dbReference>
<sequence length="177" mass="19790">MDSLNVSLESHLRDALKPVLPILDAQLQRRLAQFVDHSSSRTIPYSLLFDISKWTRSDQGLTALRASSLNPNDYTMVVLLAGTTTSPERKFGNYVPPKDEDVLAQERKRERKAITTIINGVFSVGGSGAAAWIGSASTGWKYEWKHIRSKKDENTPDIQPEEDTRGLRKRPAVIAEL</sequence>